<protein>
    <submittedName>
        <fullName evidence="1">Uncharacterized protein</fullName>
    </submittedName>
</protein>
<dbReference type="EMBL" id="AP023326">
    <property type="protein sequence ID" value="BCI68337.1"/>
    <property type="molecule type" value="Genomic_DNA"/>
</dbReference>
<sequence length="55" mass="6627">MSCEVLQEKFPEVQIRRYVDRVQLLTMEHIKIEAKKGEKLSFDWRIFYGVSSVKH</sequence>
<organism evidence="1 2">
    <name type="scientific">Acetobacter aceti</name>
    <dbReference type="NCBI Taxonomy" id="435"/>
    <lineage>
        <taxon>Bacteria</taxon>
        <taxon>Pseudomonadati</taxon>
        <taxon>Pseudomonadota</taxon>
        <taxon>Alphaproteobacteria</taxon>
        <taxon>Acetobacterales</taxon>
        <taxon>Acetobacteraceae</taxon>
        <taxon>Acetobacter</taxon>
        <taxon>Acetobacter subgen. Acetobacter</taxon>
    </lineage>
</organism>
<evidence type="ECO:0000313" key="1">
    <source>
        <dbReference type="EMBL" id="BCI68337.1"/>
    </source>
</evidence>
<accession>A0A6S6PH41</accession>
<dbReference type="Proteomes" id="UP000515220">
    <property type="component" value="Chromosome"/>
</dbReference>
<reference evidence="1 2" key="1">
    <citation type="submission" date="2020-07" db="EMBL/GenBank/DDBJ databases">
        <title>Complete Genome Sequence of an acetic acid bacterium, Acetobacter aceti JCM20276.</title>
        <authorList>
            <person name="Hirose Y."/>
            <person name="Mihara H."/>
        </authorList>
    </citation>
    <scope>NUCLEOTIDE SEQUENCE [LARGE SCALE GENOMIC DNA]</scope>
    <source>
        <strain evidence="1 2">JCM20276</strain>
    </source>
</reference>
<name>A0A6S6PH41_ACEAC</name>
<gene>
    <name evidence="1" type="ORF">AAJCM20276_29610</name>
</gene>
<dbReference type="AlphaFoldDB" id="A0A6S6PH41"/>
<evidence type="ECO:0000313" key="2">
    <source>
        <dbReference type="Proteomes" id="UP000515220"/>
    </source>
</evidence>
<proteinExistence type="predicted"/>